<reference evidence="5" key="1">
    <citation type="submission" date="2016-10" db="EMBL/GenBank/DDBJ databases">
        <title>CRISPR-Cas defence system in Roseofilum reptotaenium: evidence of a bacteriophage-cyanobacterium arms race in the coral black band disease.</title>
        <authorList>
            <person name="Buerger P."/>
            <person name="Wood-Charlson E.M."/>
            <person name="Weynberg K.D."/>
            <person name="Willis B."/>
            <person name="Van Oppen M.J."/>
        </authorList>
    </citation>
    <scope>NUCLEOTIDE SEQUENCE [LARGE SCALE GENOMIC DNA]</scope>
    <source>
        <strain evidence="5">AO1-A</strain>
    </source>
</reference>
<name>A0A1L9QQH1_9CYAN</name>
<sequence>MTNLTATLGQVHTNLDLQELNRRFSHTHPLHIIGWCLQNFPTGLVQASIFNVDDMVITDMLYRYLCPEQKIPVLFVDTLYHFPETLAFISEVEACYDLELKVYTMAKMATRKAFEKSYGKALWQSDLERFVTLTRREPLEQGLKDLGAIAYLTGRRRDQMTSHHQINVLELDPMGRLKINPLAYWRGRETWAYVYEHEVRYNPLHDQGYPYISDRPTTSLIPKPVEDETLKRWRGSHKTECGIRF</sequence>
<evidence type="ECO:0000256" key="2">
    <source>
        <dbReference type="ARBA" id="ARBA00023002"/>
    </source>
</evidence>
<evidence type="ECO:0000313" key="6">
    <source>
        <dbReference type="Proteomes" id="UP000183940"/>
    </source>
</evidence>
<dbReference type="EMBL" id="MLAW01000023">
    <property type="protein sequence ID" value="OJJ24930.1"/>
    <property type="molecule type" value="Genomic_DNA"/>
</dbReference>
<dbReference type="GO" id="GO:0019379">
    <property type="term" value="P:sulfate assimilation, phosphoadenylyl sulfate reduction by phosphoadenylyl-sulfate reductase (thioredoxin)"/>
    <property type="evidence" value="ECO:0007669"/>
    <property type="project" value="InterPro"/>
</dbReference>
<dbReference type="AlphaFoldDB" id="A0A1L9QQH1"/>
<dbReference type="Proteomes" id="UP000183940">
    <property type="component" value="Unassembled WGS sequence"/>
</dbReference>
<evidence type="ECO:0000259" key="4">
    <source>
        <dbReference type="Pfam" id="PF01507"/>
    </source>
</evidence>
<accession>A0A1L9QQH1</accession>
<dbReference type="InterPro" id="IPR014729">
    <property type="entry name" value="Rossmann-like_a/b/a_fold"/>
</dbReference>
<dbReference type="NCBIfam" id="TIGR00434">
    <property type="entry name" value="cysH"/>
    <property type="match status" value="1"/>
</dbReference>
<dbReference type="PANTHER" id="PTHR46509:SF1">
    <property type="entry name" value="PHOSPHOADENOSINE PHOSPHOSULFATE REDUCTASE"/>
    <property type="match status" value="1"/>
</dbReference>
<dbReference type="STRING" id="1925591.BI308_13675"/>
<organism evidence="5 6">
    <name type="scientific">Roseofilum reptotaenium AO1-A</name>
    <dbReference type="NCBI Taxonomy" id="1925591"/>
    <lineage>
        <taxon>Bacteria</taxon>
        <taxon>Bacillati</taxon>
        <taxon>Cyanobacteriota</taxon>
        <taxon>Cyanophyceae</taxon>
        <taxon>Desertifilales</taxon>
        <taxon>Desertifilaceae</taxon>
        <taxon>Roseofilum</taxon>
    </lineage>
</organism>
<comment type="pathway">
    <text evidence="3">Sulfur metabolism; hydrogen sulfide biosynthesis; sulfite from sulfate.</text>
</comment>
<comment type="similarity">
    <text evidence="1">Belongs to the PAPS reductase family. CysH subfamily.</text>
</comment>
<dbReference type="InterPro" id="IPR004511">
    <property type="entry name" value="PAPS/APS_Rdtase"/>
</dbReference>
<dbReference type="Pfam" id="PF01507">
    <property type="entry name" value="PAPS_reduct"/>
    <property type="match status" value="1"/>
</dbReference>
<feature type="domain" description="Phosphoadenosine phosphosulphate reductase" evidence="4">
    <location>
        <begin position="45"/>
        <end position="219"/>
    </location>
</feature>
<comment type="caution">
    <text evidence="5">The sequence shown here is derived from an EMBL/GenBank/DDBJ whole genome shotgun (WGS) entry which is preliminary data.</text>
</comment>
<dbReference type="PIRSF" id="PIRSF000857">
    <property type="entry name" value="PAPS_reductase"/>
    <property type="match status" value="1"/>
</dbReference>
<dbReference type="Gene3D" id="3.40.50.620">
    <property type="entry name" value="HUPs"/>
    <property type="match status" value="1"/>
</dbReference>
<dbReference type="NCBIfam" id="NF002537">
    <property type="entry name" value="PRK02090.1"/>
    <property type="match status" value="1"/>
</dbReference>
<dbReference type="PANTHER" id="PTHR46509">
    <property type="entry name" value="PHOSPHOADENOSINE PHOSPHOSULFATE REDUCTASE"/>
    <property type="match status" value="1"/>
</dbReference>
<keyword evidence="2" id="KW-0560">Oxidoreductase</keyword>
<dbReference type="InterPro" id="IPR002500">
    <property type="entry name" value="PAPS_reduct_dom"/>
</dbReference>
<proteinExistence type="inferred from homology"/>
<protein>
    <submittedName>
        <fullName evidence="5">Phosphoadenosine phosphosulfate reductase</fullName>
    </submittedName>
</protein>
<evidence type="ECO:0000256" key="3">
    <source>
        <dbReference type="ARBA" id="ARBA00024327"/>
    </source>
</evidence>
<dbReference type="GO" id="GO:0005737">
    <property type="term" value="C:cytoplasm"/>
    <property type="evidence" value="ECO:0007669"/>
    <property type="project" value="TreeGrafter"/>
</dbReference>
<evidence type="ECO:0000313" key="5">
    <source>
        <dbReference type="EMBL" id="OJJ24930.1"/>
    </source>
</evidence>
<dbReference type="GO" id="GO:0004604">
    <property type="term" value="F:phosphoadenylyl-sulfate reductase (thioredoxin) activity"/>
    <property type="evidence" value="ECO:0007669"/>
    <property type="project" value="InterPro"/>
</dbReference>
<gene>
    <name evidence="5" type="ORF">BI308_13675</name>
</gene>
<dbReference type="SUPFAM" id="SSF52402">
    <property type="entry name" value="Adenine nucleotide alpha hydrolases-like"/>
    <property type="match status" value="1"/>
</dbReference>
<keyword evidence="6" id="KW-1185">Reference proteome</keyword>
<evidence type="ECO:0000256" key="1">
    <source>
        <dbReference type="ARBA" id="ARBA00009732"/>
    </source>
</evidence>